<dbReference type="PANTHER" id="PTHR47053">
    <property type="entry name" value="MUREIN DD-ENDOPEPTIDASE MEPH-RELATED"/>
    <property type="match status" value="1"/>
</dbReference>
<dbReference type="InterPro" id="IPR038765">
    <property type="entry name" value="Papain-like_cys_pep_sf"/>
</dbReference>
<evidence type="ECO:0000256" key="2">
    <source>
        <dbReference type="ARBA" id="ARBA00022670"/>
    </source>
</evidence>
<comment type="similarity">
    <text evidence="1">Belongs to the peptidase C40 family.</text>
</comment>
<evidence type="ECO:0000256" key="3">
    <source>
        <dbReference type="ARBA" id="ARBA00022729"/>
    </source>
</evidence>
<evidence type="ECO:0000256" key="4">
    <source>
        <dbReference type="ARBA" id="ARBA00022801"/>
    </source>
</evidence>
<feature type="domain" description="SLH" evidence="7">
    <location>
        <begin position="282"/>
        <end position="336"/>
    </location>
</feature>
<feature type="domain" description="SLH" evidence="7">
    <location>
        <begin position="166"/>
        <end position="229"/>
    </location>
</feature>
<dbReference type="Gene3D" id="3.90.1720.10">
    <property type="entry name" value="endopeptidase domain like (from Nostoc punctiforme)"/>
    <property type="match status" value="1"/>
</dbReference>
<evidence type="ECO:0000313" key="10">
    <source>
        <dbReference type="Proteomes" id="UP000297982"/>
    </source>
</evidence>
<evidence type="ECO:0000256" key="1">
    <source>
        <dbReference type="ARBA" id="ARBA00007074"/>
    </source>
</evidence>
<reference evidence="9 10" key="1">
    <citation type="journal article" date="2003" name="Int. J. Syst. Evol. Microbiol.">
        <title>Halobacillus salinus sp. nov., isolated from a salt lake on the coast of the East Sea in Korea.</title>
        <authorList>
            <person name="Yoon J.H."/>
            <person name="Kang K.H."/>
            <person name="Park Y.H."/>
        </authorList>
    </citation>
    <scope>NUCLEOTIDE SEQUENCE [LARGE SCALE GENOMIC DNA]</scope>
    <source>
        <strain evidence="9 10">HSL-3</strain>
    </source>
</reference>
<dbReference type="InterPro" id="IPR000064">
    <property type="entry name" value="NLP_P60_dom"/>
</dbReference>
<gene>
    <name evidence="9" type="ORF">E4663_16260</name>
</gene>
<dbReference type="Pfam" id="PF00877">
    <property type="entry name" value="NLPC_P60"/>
    <property type="match status" value="1"/>
</dbReference>
<feature type="domain" description="SLH" evidence="7">
    <location>
        <begin position="230"/>
        <end position="281"/>
    </location>
</feature>
<evidence type="ECO:0000256" key="6">
    <source>
        <dbReference type="SAM" id="SignalP"/>
    </source>
</evidence>
<dbReference type="Pfam" id="PF00395">
    <property type="entry name" value="SLH"/>
    <property type="match status" value="3"/>
</dbReference>
<dbReference type="InterPro" id="IPR051202">
    <property type="entry name" value="Peptidase_C40"/>
</dbReference>
<dbReference type="GO" id="GO:0006508">
    <property type="term" value="P:proteolysis"/>
    <property type="evidence" value="ECO:0007669"/>
    <property type="project" value="UniProtKB-KW"/>
</dbReference>
<dbReference type="PROSITE" id="PS51272">
    <property type="entry name" value="SLH"/>
    <property type="match status" value="3"/>
</dbReference>
<dbReference type="STRING" id="192814.GCA_900166575_03174"/>
<protein>
    <recommendedName>
        <fullName evidence="11">Hydrolase</fullName>
    </recommendedName>
</protein>
<keyword evidence="4" id="KW-0378">Hydrolase</keyword>
<feature type="chain" id="PRO_5021254447" description="Hydrolase" evidence="6">
    <location>
        <begin position="25"/>
        <end position="336"/>
    </location>
</feature>
<dbReference type="Proteomes" id="UP000297982">
    <property type="component" value="Unassembled WGS sequence"/>
</dbReference>
<dbReference type="PANTHER" id="PTHR47053:SF1">
    <property type="entry name" value="MUREIN DD-ENDOPEPTIDASE MEPH-RELATED"/>
    <property type="match status" value="1"/>
</dbReference>
<sequence>MRKFTSVVVAFATVFLLFTPTSFAGGGQGVGDQVVDIAYKYSDAPYVYGGTTPSGFDCSGYTRYVFSKVGIDLNRTSRSQYHQGHSVSRSNLQPGDLLFFNYSDGGSISHVGIYIGNNKMISAENPRDDVTVASIAPNRYWGGRLVGAKRVIPDQVETEAADPELPTGQYHDVPSGHWAASYIEKMSKDSIINGYQGDVFKPDNNVTRGQVAKMMSVALGLNTTNNHQFNDISGHWSAKYVNAMANKGYLTGYDDGSFKPEQAMTRQEIAVVFERAFNLSGSGANFKDVPSDHWSADEIEAMAANDITTGYGDNTFRPKNNTKRSEFSAFLYRALY</sequence>
<organism evidence="9 10">
    <name type="scientific">Halobacillus salinus</name>
    <dbReference type="NCBI Taxonomy" id="192814"/>
    <lineage>
        <taxon>Bacteria</taxon>
        <taxon>Bacillati</taxon>
        <taxon>Bacillota</taxon>
        <taxon>Bacilli</taxon>
        <taxon>Bacillales</taxon>
        <taxon>Bacillaceae</taxon>
        <taxon>Halobacillus</taxon>
    </lineage>
</organism>
<keyword evidence="5" id="KW-0788">Thiol protease</keyword>
<dbReference type="PROSITE" id="PS51935">
    <property type="entry name" value="NLPC_P60"/>
    <property type="match status" value="1"/>
</dbReference>
<evidence type="ECO:0008006" key="11">
    <source>
        <dbReference type="Google" id="ProtNLM"/>
    </source>
</evidence>
<dbReference type="InterPro" id="IPR001119">
    <property type="entry name" value="SLH_dom"/>
</dbReference>
<keyword evidence="10" id="KW-1185">Reference proteome</keyword>
<proteinExistence type="inferred from homology"/>
<dbReference type="RefSeq" id="WP_135328392.1">
    <property type="nucleotide sequence ID" value="NZ_SRJC01000005.1"/>
</dbReference>
<evidence type="ECO:0000313" key="9">
    <source>
        <dbReference type="EMBL" id="TGB01707.1"/>
    </source>
</evidence>
<dbReference type="AlphaFoldDB" id="A0A4Z0GXA9"/>
<keyword evidence="2" id="KW-0645">Protease</keyword>
<keyword evidence="3 6" id="KW-0732">Signal</keyword>
<evidence type="ECO:0000256" key="5">
    <source>
        <dbReference type="ARBA" id="ARBA00022807"/>
    </source>
</evidence>
<feature type="signal peptide" evidence="6">
    <location>
        <begin position="1"/>
        <end position="24"/>
    </location>
</feature>
<accession>A0A4Z0GXA9</accession>
<comment type="caution">
    <text evidence="9">The sequence shown here is derived from an EMBL/GenBank/DDBJ whole genome shotgun (WGS) entry which is preliminary data.</text>
</comment>
<name>A0A4Z0GXA9_9BACI</name>
<evidence type="ECO:0000259" key="8">
    <source>
        <dbReference type="PROSITE" id="PS51935"/>
    </source>
</evidence>
<feature type="domain" description="NlpC/P60" evidence="8">
    <location>
        <begin position="28"/>
        <end position="152"/>
    </location>
</feature>
<dbReference type="SUPFAM" id="SSF54001">
    <property type="entry name" value="Cysteine proteinases"/>
    <property type="match status" value="1"/>
</dbReference>
<evidence type="ECO:0000259" key="7">
    <source>
        <dbReference type="PROSITE" id="PS51272"/>
    </source>
</evidence>
<dbReference type="EMBL" id="SRJC01000005">
    <property type="protein sequence ID" value="TGB01707.1"/>
    <property type="molecule type" value="Genomic_DNA"/>
</dbReference>
<dbReference type="GO" id="GO:0008234">
    <property type="term" value="F:cysteine-type peptidase activity"/>
    <property type="evidence" value="ECO:0007669"/>
    <property type="project" value="UniProtKB-KW"/>
</dbReference>